<keyword evidence="3" id="KW-1185">Reference proteome</keyword>
<reference evidence="2 3" key="1">
    <citation type="submission" date="2024-10" db="EMBL/GenBank/DDBJ databases">
        <title>The Natural Products Discovery Center: Release of the First 8490 Sequenced Strains for Exploring Actinobacteria Biosynthetic Diversity.</title>
        <authorList>
            <person name="Kalkreuter E."/>
            <person name="Kautsar S.A."/>
            <person name="Yang D."/>
            <person name="Bader C.D."/>
            <person name="Teijaro C.N."/>
            <person name="Fluegel L."/>
            <person name="Davis C.M."/>
            <person name="Simpson J.R."/>
            <person name="Lauterbach L."/>
            <person name="Steele A.D."/>
            <person name="Gui C."/>
            <person name="Meng S."/>
            <person name="Li G."/>
            <person name="Viehrig K."/>
            <person name="Ye F."/>
            <person name="Su P."/>
            <person name="Kiefer A.F."/>
            <person name="Nichols A."/>
            <person name="Cepeda A.J."/>
            <person name="Yan W."/>
            <person name="Fan B."/>
            <person name="Jiang Y."/>
            <person name="Adhikari A."/>
            <person name="Zheng C.-J."/>
            <person name="Schuster L."/>
            <person name="Cowan T.M."/>
            <person name="Smanski M.J."/>
            <person name="Chevrette M.G."/>
            <person name="De Carvalho L.P.S."/>
            <person name="Shen B."/>
        </authorList>
    </citation>
    <scope>NUCLEOTIDE SEQUENCE [LARGE SCALE GENOMIC DNA]</scope>
    <source>
        <strain evidence="2 3">NPDC001390</strain>
    </source>
</reference>
<proteinExistence type="predicted"/>
<sequence>MNTALGLAAALAVTVPTTAQAAPLDDTRVTSTKSISSWEQCPEYYFCIWEYGNANVGAVGGHWARFYYGSENLANPIEGFVFNDKVRSVWNRTGDRWCLYVDKEWGGPNWAVGNWRGNSSQYGHANDISSLKRC</sequence>
<feature type="chain" id="PRO_5046205469" evidence="1">
    <location>
        <begin position="22"/>
        <end position="134"/>
    </location>
</feature>
<evidence type="ECO:0000256" key="1">
    <source>
        <dbReference type="SAM" id="SignalP"/>
    </source>
</evidence>
<gene>
    <name evidence="2" type="ORF">ACFY1D_14435</name>
</gene>
<evidence type="ECO:0000313" key="3">
    <source>
        <dbReference type="Proteomes" id="UP001602058"/>
    </source>
</evidence>
<dbReference type="Pfam" id="PF03995">
    <property type="entry name" value="Inhibitor_I36"/>
    <property type="match status" value="1"/>
</dbReference>
<dbReference type="Gene3D" id="2.60.20.10">
    <property type="entry name" value="Crystallins"/>
    <property type="match status" value="1"/>
</dbReference>
<dbReference type="RefSeq" id="WP_166681784.1">
    <property type="nucleotide sequence ID" value="NZ_BMVM01000001.1"/>
</dbReference>
<dbReference type="Proteomes" id="UP001602058">
    <property type="component" value="Unassembled WGS sequence"/>
</dbReference>
<accession>A0ABW6UGR0</accession>
<protein>
    <submittedName>
        <fullName evidence="2">Peptidase inhibitor family I36 protein</fullName>
    </submittedName>
</protein>
<keyword evidence="1" id="KW-0732">Signal</keyword>
<name>A0ABW6UGR0_9ACTN</name>
<dbReference type="EMBL" id="JBIAWJ010000006">
    <property type="protein sequence ID" value="MFF4522616.1"/>
    <property type="molecule type" value="Genomic_DNA"/>
</dbReference>
<feature type="signal peptide" evidence="1">
    <location>
        <begin position="1"/>
        <end position="21"/>
    </location>
</feature>
<evidence type="ECO:0000313" key="2">
    <source>
        <dbReference type="EMBL" id="MFF4522616.1"/>
    </source>
</evidence>
<comment type="caution">
    <text evidence="2">The sequence shown here is derived from an EMBL/GenBank/DDBJ whole genome shotgun (WGS) entry which is preliminary data.</text>
</comment>
<organism evidence="2 3">
    <name type="scientific">Streptomyces bluensis</name>
    <dbReference type="NCBI Taxonomy" id="33897"/>
    <lineage>
        <taxon>Bacteria</taxon>
        <taxon>Bacillati</taxon>
        <taxon>Actinomycetota</taxon>
        <taxon>Actinomycetes</taxon>
        <taxon>Kitasatosporales</taxon>
        <taxon>Streptomycetaceae</taxon>
        <taxon>Streptomyces</taxon>
    </lineage>
</organism>